<evidence type="ECO:0000313" key="2">
    <source>
        <dbReference type="EMBL" id="TFY65527.1"/>
    </source>
</evidence>
<name>A0A4Y9YUY0_9APHY</name>
<comment type="caution">
    <text evidence="2">The sequence shown here is derived from an EMBL/GenBank/DDBJ whole genome shotgun (WGS) entry which is preliminary data.</text>
</comment>
<proteinExistence type="predicted"/>
<dbReference type="AlphaFoldDB" id="A0A4Y9YUY0"/>
<organism evidence="2 3">
    <name type="scientific">Rhodofomes roseus</name>
    <dbReference type="NCBI Taxonomy" id="34475"/>
    <lineage>
        <taxon>Eukaryota</taxon>
        <taxon>Fungi</taxon>
        <taxon>Dikarya</taxon>
        <taxon>Basidiomycota</taxon>
        <taxon>Agaricomycotina</taxon>
        <taxon>Agaricomycetes</taxon>
        <taxon>Polyporales</taxon>
        <taxon>Rhodofomes</taxon>
    </lineage>
</organism>
<feature type="region of interest" description="Disordered" evidence="1">
    <location>
        <begin position="309"/>
        <end position="359"/>
    </location>
</feature>
<evidence type="ECO:0000256" key="1">
    <source>
        <dbReference type="SAM" id="MobiDB-lite"/>
    </source>
</evidence>
<feature type="region of interest" description="Disordered" evidence="1">
    <location>
        <begin position="135"/>
        <end position="222"/>
    </location>
</feature>
<accession>A0A4Y9YUY0</accession>
<dbReference type="EMBL" id="SEKV01000067">
    <property type="protein sequence ID" value="TFY65527.1"/>
    <property type="molecule type" value="Genomic_DNA"/>
</dbReference>
<feature type="compositionally biased region" description="Low complexity" evidence="1">
    <location>
        <begin position="45"/>
        <end position="61"/>
    </location>
</feature>
<reference evidence="2 3" key="1">
    <citation type="submission" date="2019-01" db="EMBL/GenBank/DDBJ databases">
        <title>Genome sequencing of the rare red list fungi Fomitopsis rosea.</title>
        <authorList>
            <person name="Buettner E."/>
            <person name="Kellner H."/>
        </authorList>
    </citation>
    <scope>NUCLEOTIDE SEQUENCE [LARGE SCALE GENOMIC DNA]</scope>
    <source>
        <strain evidence="2 3">DSM 105464</strain>
    </source>
</reference>
<sequence>MSESRSSASSSDPGRPGSRGRSHSQASNPSRRQQLRQSFQTPIYSGAPANAPPESSSASATPSPPFQSIAAPYQAAPLAAYGQRGPFVGQYTMSPQPPVSMPHYAYAPHHPGLHAPDTSMHSPQNPLMGYNPNTLVPMMQSPHNPVFQGYGQSHEGSSSSSHSHSFPGSPGSSALFSHSAHSHPQSPAHASPPSPLHPQGSGPHPQTIHPPHSAAYAGQSPYAPLRYPTPPFPYPPQSYAPSPSIYASHSYAPSHYPQHSYAPSPEASQEGQGTWWYVPPARPASGQYESFQNTYSMSFGVPHRDAEAYAQAPGSSSLPSPRYPVSPHQTHGSAPFSPAQALPPLAVPDPPAARAPGLPSRAVVATPKATGGGSLSSVKCALGDCTVSSWPAAPESARAAL</sequence>
<dbReference type="STRING" id="34475.A0A4Y9YUY0"/>
<feature type="region of interest" description="Disordered" evidence="1">
    <location>
        <begin position="1"/>
        <end position="68"/>
    </location>
</feature>
<feature type="compositionally biased region" description="Polar residues" evidence="1">
    <location>
        <begin position="25"/>
        <end position="43"/>
    </location>
</feature>
<feature type="compositionally biased region" description="Low complexity" evidence="1">
    <location>
        <begin position="1"/>
        <end position="16"/>
    </location>
</feature>
<evidence type="ECO:0000313" key="3">
    <source>
        <dbReference type="Proteomes" id="UP000298390"/>
    </source>
</evidence>
<feature type="compositionally biased region" description="Low complexity" evidence="1">
    <location>
        <begin position="153"/>
        <end position="189"/>
    </location>
</feature>
<dbReference type="Proteomes" id="UP000298390">
    <property type="component" value="Unassembled WGS sequence"/>
</dbReference>
<protein>
    <submittedName>
        <fullName evidence="2">Uncharacterized protein</fullName>
    </submittedName>
</protein>
<gene>
    <name evidence="2" type="ORF">EVJ58_g1939</name>
</gene>